<dbReference type="Gene3D" id="3.30.565.10">
    <property type="entry name" value="Histidine kinase-like ATPase, C-terminal domain"/>
    <property type="match status" value="1"/>
</dbReference>
<dbReference type="EC" id="2.7.13.3" evidence="2"/>
<comment type="caution">
    <text evidence="13">The sequence shown here is derived from an EMBL/GenBank/DDBJ whole genome shotgun (WGS) entry which is preliminary data.</text>
</comment>
<evidence type="ECO:0000256" key="7">
    <source>
        <dbReference type="ARBA" id="ARBA00022737"/>
    </source>
</evidence>
<proteinExistence type="predicted"/>
<evidence type="ECO:0000313" key="14">
    <source>
        <dbReference type="Proteomes" id="UP000290958"/>
    </source>
</evidence>
<evidence type="ECO:0000259" key="12">
    <source>
        <dbReference type="PROSITE" id="PS50113"/>
    </source>
</evidence>
<evidence type="ECO:0000256" key="3">
    <source>
        <dbReference type="ARBA" id="ARBA00022553"/>
    </source>
</evidence>
<feature type="domain" description="PAC" evidence="12">
    <location>
        <begin position="81"/>
        <end position="133"/>
    </location>
</feature>
<organism evidence="13 14">
    <name type="scientific">Sphingobium fluviale</name>
    <dbReference type="NCBI Taxonomy" id="2506423"/>
    <lineage>
        <taxon>Bacteria</taxon>
        <taxon>Pseudomonadati</taxon>
        <taxon>Pseudomonadota</taxon>
        <taxon>Alphaproteobacteria</taxon>
        <taxon>Sphingomonadales</taxon>
        <taxon>Sphingomonadaceae</taxon>
        <taxon>Sphingobium</taxon>
    </lineage>
</organism>
<keyword evidence="10" id="KW-0067">ATP-binding</keyword>
<evidence type="ECO:0000256" key="5">
    <source>
        <dbReference type="ARBA" id="ARBA00022643"/>
    </source>
</evidence>
<keyword evidence="9" id="KW-0418">Kinase</keyword>
<dbReference type="SUPFAM" id="SSF55785">
    <property type="entry name" value="PYP-like sensor domain (PAS domain)"/>
    <property type="match status" value="1"/>
</dbReference>
<dbReference type="RefSeq" id="WP_129405012.1">
    <property type="nucleotide sequence ID" value="NZ_SBKP01000015.1"/>
</dbReference>
<keyword evidence="6" id="KW-0808">Transferase</keyword>
<dbReference type="InterPro" id="IPR000700">
    <property type="entry name" value="PAS-assoc_C"/>
</dbReference>
<dbReference type="Gene3D" id="3.30.450.20">
    <property type="entry name" value="PAS domain"/>
    <property type="match status" value="1"/>
</dbReference>
<dbReference type="Pfam" id="PF07536">
    <property type="entry name" value="HWE_HK"/>
    <property type="match status" value="1"/>
</dbReference>
<dbReference type="PANTHER" id="PTHR41523">
    <property type="entry name" value="TWO-COMPONENT SYSTEM SENSOR PROTEIN"/>
    <property type="match status" value="1"/>
</dbReference>
<dbReference type="AlphaFoldDB" id="A0A4Q1KED9"/>
<keyword evidence="11" id="KW-0843">Virulence</keyword>
<dbReference type="PROSITE" id="PS50113">
    <property type="entry name" value="PAC"/>
    <property type="match status" value="1"/>
</dbReference>
<evidence type="ECO:0000313" key="13">
    <source>
        <dbReference type="EMBL" id="RXR26471.1"/>
    </source>
</evidence>
<gene>
    <name evidence="13" type="ORF">EQG66_12915</name>
</gene>
<dbReference type="InterPro" id="IPR036890">
    <property type="entry name" value="HATPase_C_sf"/>
</dbReference>
<evidence type="ECO:0000256" key="8">
    <source>
        <dbReference type="ARBA" id="ARBA00022741"/>
    </source>
</evidence>
<evidence type="ECO:0000256" key="1">
    <source>
        <dbReference type="ARBA" id="ARBA00000085"/>
    </source>
</evidence>
<dbReference type="InterPro" id="IPR013656">
    <property type="entry name" value="PAS_4"/>
</dbReference>
<accession>A0A4Q1KED9</accession>
<dbReference type="SMART" id="SM00911">
    <property type="entry name" value="HWE_HK"/>
    <property type="match status" value="1"/>
</dbReference>
<dbReference type="EMBL" id="SBKP01000015">
    <property type="protein sequence ID" value="RXR26471.1"/>
    <property type="molecule type" value="Genomic_DNA"/>
</dbReference>
<dbReference type="GO" id="GO:0004673">
    <property type="term" value="F:protein histidine kinase activity"/>
    <property type="evidence" value="ECO:0007669"/>
    <property type="project" value="UniProtKB-EC"/>
</dbReference>
<keyword evidence="5" id="KW-0288">FMN</keyword>
<comment type="catalytic activity">
    <reaction evidence="1">
        <text>ATP + protein L-histidine = ADP + protein N-phospho-L-histidine.</text>
        <dbReference type="EC" id="2.7.13.3"/>
    </reaction>
</comment>
<dbReference type="Pfam" id="PF08448">
    <property type="entry name" value="PAS_4"/>
    <property type="match status" value="1"/>
</dbReference>
<keyword evidence="3" id="KW-0597">Phosphoprotein</keyword>
<dbReference type="PANTHER" id="PTHR41523:SF8">
    <property type="entry name" value="ETHYLENE RESPONSE SENSOR PROTEIN"/>
    <property type="match status" value="1"/>
</dbReference>
<keyword evidence="14" id="KW-1185">Reference proteome</keyword>
<dbReference type="OrthoDB" id="9760752at2"/>
<dbReference type="GO" id="GO:0005524">
    <property type="term" value="F:ATP binding"/>
    <property type="evidence" value="ECO:0007669"/>
    <property type="project" value="UniProtKB-KW"/>
</dbReference>
<keyword evidence="4" id="KW-0285">Flavoprotein</keyword>
<dbReference type="Proteomes" id="UP000290958">
    <property type="component" value="Unassembled WGS sequence"/>
</dbReference>
<dbReference type="SUPFAM" id="SSF55874">
    <property type="entry name" value="ATPase domain of HSP90 chaperone/DNA topoisomerase II/histidine kinase"/>
    <property type="match status" value="1"/>
</dbReference>
<protein>
    <recommendedName>
        <fullName evidence="2">histidine kinase</fullName>
        <ecNumber evidence="2">2.7.13.3</ecNumber>
    </recommendedName>
</protein>
<dbReference type="CDD" id="cd00130">
    <property type="entry name" value="PAS"/>
    <property type="match status" value="1"/>
</dbReference>
<name>A0A4Q1KED9_9SPHN</name>
<reference evidence="14" key="1">
    <citation type="submission" date="2019-01" db="EMBL/GenBank/DDBJ databases">
        <title>Cytophagaceae bacterium strain CAR-16.</title>
        <authorList>
            <person name="Chen W.-M."/>
        </authorList>
    </citation>
    <scope>NUCLEOTIDE SEQUENCE [LARGE SCALE GENOMIC DNA]</scope>
    <source>
        <strain evidence="14">CHR27</strain>
    </source>
</reference>
<dbReference type="InterPro" id="IPR035965">
    <property type="entry name" value="PAS-like_dom_sf"/>
</dbReference>
<evidence type="ECO:0000256" key="9">
    <source>
        <dbReference type="ARBA" id="ARBA00022777"/>
    </source>
</evidence>
<evidence type="ECO:0000256" key="11">
    <source>
        <dbReference type="ARBA" id="ARBA00023026"/>
    </source>
</evidence>
<dbReference type="InterPro" id="IPR011102">
    <property type="entry name" value="Sig_transdc_His_kinase_HWE"/>
</dbReference>
<evidence type="ECO:0000256" key="2">
    <source>
        <dbReference type="ARBA" id="ARBA00012438"/>
    </source>
</evidence>
<keyword evidence="7" id="KW-0677">Repeat</keyword>
<sequence>MLRKASISTEALANVLAQSSDCVKLIDEHGALMWMNPNGLCSMEIDDFGTIEGQSWSSFWPEATQPQIQSACISARNGTPQRFQAYCPTAKGKDRWWDVSVTALSGPDGLFSGFLSISRDITDSELARQALSIAASEMRHRLGNSYAIICGLMFSHAKGSTELEAFSREMTDRISALAHAQTLFNDGQASCRLDALIPALVDPFRRDNCEVHVDIDAPNPISQSAADTIALVVGELSVNSTKHGAFAHGGTINIRVRNTETIQVEWEEECVQDVRDHSRRGGQGLTLMDRITQARRGSFDMAWRQSGLTALLTLPNA</sequence>
<evidence type="ECO:0000256" key="4">
    <source>
        <dbReference type="ARBA" id="ARBA00022630"/>
    </source>
</evidence>
<dbReference type="InterPro" id="IPR000014">
    <property type="entry name" value="PAS"/>
</dbReference>
<evidence type="ECO:0000256" key="10">
    <source>
        <dbReference type="ARBA" id="ARBA00022840"/>
    </source>
</evidence>
<keyword evidence="8" id="KW-0547">Nucleotide-binding</keyword>
<evidence type="ECO:0000256" key="6">
    <source>
        <dbReference type="ARBA" id="ARBA00022679"/>
    </source>
</evidence>